<evidence type="ECO:0000256" key="8">
    <source>
        <dbReference type="ARBA" id="ARBA00023224"/>
    </source>
</evidence>
<evidence type="ECO:0000256" key="2">
    <source>
        <dbReference type="ARBA" id="ARBA00022475"/>
    </source>
</evidence>
<comment type="similarity">
    <text evidence="9">Belongs to the G-protein coupled receptor 1 family.</text>
</comment>
<feature type="transmembrane region" description="Helical" evidence="10">
    <location>
        <begin position="70"/>
        <end position="92"/>
    </location>
</feature>
<feature type="domain" description="G-protein coupled receptors family 1 profile" evidence="11">
    <location>
        <begin position="49"/>
        <end position="295"/>
    </location>
</feature>
<dbReference type="GO" id="GO:0005886">
    <property type="term" value="C:plasma membrane"/>
    <property type="evidence" value="ECO:0007669"/>
    <property type="project" value="UniProtKB-SubCell"/>
</dbReference>
<comment type="subcellular location">
    <subcellularLocation>
        <location evidence="1">Cell membrane</location>
        <topology evidence="1">Multi-pass membrane protein</topology>
    </subcellularLocation>
</comment>
<keyword evidence="3 9" id="KW-0812">Transmembrane</keyword>
<dbReference type="PANTHER" id="PTHR24249:SF372">
    <property type="entry name" value="G-PROTEIN COUPLED RECEPTORS FAMILY 1 PROFILE DOMAIN-CONTAINING PROTEIN"/>
    <property type="match status" value="1"/>
</dbReference>
<gene>
    <name evidence="13" type="primary">LOC116300245</name>
</gene>
<evidence type="ECO:0000256" key="1">
    <source>
        <dbReference type="ARBA" id="ARBA00004651"/>
    </source>
</evidence>
<dbReference type="PANTHER" id="PTHR24249">
    <property type="entry name" value="HISTAMINE RECEPTOR-RELATED G-PROTEIN COUPLED RECEPTOR"/>
    <property type="match status" value="1"/>
</dbReference>
<dbReference type="InterPro" id="IPR017452">
    <property type="entry name" value="GPCR_Rhodpsn_7TM"/>
</dbReference>
<reference evidence="13" key="1">
    <citation type="submission" date="2025-08" db="UniProtKB">
        <authorList>
            <consortium name="RefSeq"/>
        </authorList>
    </citation>
    <scope>IDENTIFICATION</scope>
    <source>
        <tissue evidence="13">Tentacle</tissue>
    </source>
</reference>
<dbReference type="OrthoDB" id="5951233at2759"/>
<evidence type="ECO:0000313" key="13">
    <source>
        <dbReference type="RefSeq" id="XP_031564929.1"/>
    </source>
</evidence>
<dbReference type="SUPFAM" id="SSF81321">
    <property type="entry name" value="Family A G protein-coupled receptor-like"/>
    <property type="match status" value="1"/>
</dbReference>
<dbReference type="CDD" id="cd00637">
    <property type="entry name" value="7tm_classA_rhodopsin-like"/>
    <property type="match status" value="1"/>
</dbReference>
<keyword evidence="8 9" id="KW-0807">Transducer</keyword>
<evidence type="ECO:0000256" key="5">
    <source>
        <dbReference type="ARBA" id="ARBA00023040"/>
    </source>
</evidence>
<dbReference type="Gene3D" id="1.20.1070.10">
    <property type="entry name" value="Rhodopsin 7-helix transmembrane proteins"/>
    <property type="match status" value="1"/>
</dbReference>
<dbReference type="Pfam" id="PF00001">
    <property type="entry name" value="7tm_1"/>
    <property type="match status" value="1"/>
</dbReference>
<dbReference type="RefSeq" id="XP_031564929.1">
    <property type="nucleotide sequence ID" value="XM_031709069.1"/>
</dbReference>
<evidence type="ECO:0000256" key="9">
    <source>
        <dbReference type="RuleBase" id="RU000688"/>
    </source>
</evidence>
<evidence type="ECO:0000256" key="7">
    <source>
        <dbReference type="ARBA" id="ARBA00023170"/>
    </source>
</evidence>
<feature type="transmembrane region" description="Helical" evidence="10">
    <location>
        <begin position="276"/>
        <end position="298"/>
    </location>
</feature>
<keyword evidence="6 10" id="KW-0472">Membrane</keyword>
<dbReference type="GO" id="GO:0004930">
    <property type="term" value="F:G protein-coupled receptor activity"/>
    <property type="evidence" value="ECO:0007669"/>
    <property type="project" value="UniProtKB-KW"/>
</dbReference>
<dbReference type="InParanoid" id="A0A6P8I8P0"/>
<feature type="transmembrane region" description="Helical" evidence="10">
    <location>
        <begin position="104"/>
        <end position="125"/>
    </location>
</feature>
<keyword evidence="4 10" id="KW-1133">Transmembrane helix</keyword>
<dbReference type="PROSITE" id="PS00237">
    <property type="entry name" value="G_PROTEIN_RECEP_F1_1"/>
    <property type="match status" value="1"/>
</dbReference>
<evidence type="ECO:0000259" key="11">
    <source>
        <dbReference type="PROSITE" id="PS50262"/>
    </source>
</evidence>
<keyword evidence="2" id="KW-1003">Cell membrane</keyword>
<dbReference type="PRINTS" id="PR00237">
    <property type="entry name" value="GPCRRHODOPSN"/>
</dbReference>
<dbReference type="AlphaFoldDB" id="A0A6P8I8P0"/>
<keyword evidence="7 9" id="KW-0675">Receptor</keyword>
<evidence type="ECO:0000313" key="12">
    <source>
        <dbReference type="Proteomes" id="UP000515163"/>
    </source>
</evidence>
<dbReference type="Proteomes" id="UP000515163">
    <property type="component" value="Unplaced"/>
</dbReference>
<dbReference type="InterPro" id="IPR050569">
    <property type="entry name" value="TAAR"/>
</dbReference>
<dbReference type="KEGG" id="aten:116300245"/>
<dbReference type="GeneID" id="116300245"/>
<evidence type="ECO:0000256" key="4">
    <source>
        <dbReference type="ARBA" id="ARBA00022989"/>
    </source>
</evidence>
<protein>
    <submittedName>
        <fullName evidence="13">Trace amine-associated receptor 4-like</fullName>
    </submittedName>
</protein>
<evidence type="ECO:0000256" key="3">
    <source>
        <dbReference type="ARBA" id="ARBA00022692"/>
    </source>
</evidence>
<evidence type="ECO:0000256" key="10">
    <source>
        <dbReference type="SAM" id="Phobius"/>
    </source>
</evidence>
<feature type="transmembrane region" description="Helical" evidence="10">
    <location>
        <begin position="181"/>
        <end position="207"/>
    </location>
</feature>
<sequence>MGYQTGNYSNYSLQTNTSEEYSFIKDDQVAELEWFWPLLWTIASITTVDNFIVIFLVISRKKLHTNTNWFILSLSCADFIIGCVAAPMDYVVFKVLPENELSDVVLFLENMLFDISAVNLCLVAFDRYLAVVYPLKYVTFLTHRRVCGLIVLAWLVPALFFVGQILVLFTSKTYLSQEISSSVLVVLFQILPMIYLLVTFIHIAYIVRKHLRKINKENEQIKFNRTIPRTALRQTTRYRSILALMAAVNGTFVLCCGISVYDFFCRKLSLVIPPQYIAMNMILLNFNSVVNPIMYGILKSDFQREMKRLVVCLECRRPVRNSQMVSIGLTNVNSLRNDGLKEG</sequence>
<organism evidence="12 13">
    <name type="scientific">Actinia tenebrosa</name>
    <name type="common">Australian red waratah sea anemone</name>
    <dbReference type="NCBI Taxonomy" id="6105"/>
    <lineage>
        <taxon>Eukaryota</taxon>
        <taxon>Metazoa</taxon>
        <taxon>Cnidaria</taxon>
        <taxon>Anthozoa</taxon>
        <taxon>Hexacorallia</taxon>
        <taxon>Actiniaria</taxon>
        <taxon>Actiniidae</taxon>
        <taxon>Actinia</taxon>
    </lineage>
</organism>
<proteinExistence type="inferred from homology"/>
<feature type="transmembrane region" description="Helical" evidence="10">
    <location>
        <begin position="241"/>
        <end position="264"/>
    </location>
</feature>
<evidence type="ECO:0000256" key="6">
    <source>
        <dbReference type="ARBA" id="ARBA00023136"/>
    </source>
</evidence>
<keyword evidence="12" id="KW-1185">Reference proteome</keyword>
<accession>A0A6P8I8P0</accession>
<feature type="transmembrane region" description="Helical" evidence="10">
    <location>
        <begin position="34"/>
        <end position="58"/>
    </location>
</feature>
<dbReference type="FunCoup" id="A0A6P8I8P0">
    <property type="interactions" value="700"/>
</dbReference>
<dbReference type="PROSITE" id="PS50262">
    <property type="entry name" value="G_PROTEIN_RECEP_F1_2"/>
    <property type="match status" value="1"/>
</dbReference>
<feature type="transmembrane region" description="Helical" evidence="10">
    <location>
        <begin position="146"/>
        <end position="169"/>
    </location>
</feature>
<dbReference type="InterPro" id="IPR000276">
    <property type="entry name" value="GPCR_Rhodpsn"/>
</dbReference>
<keyword evidence="5 9" id="KW-0297">G-protein coupled receptor</keyword>
<name>A0A6P8I8P0_ACTTE</name>